<proteinExistence type="predicted"/>
<evidence type="ECO:0000313" key="2">
    <source>
        <dbReference type="EMBL" id="ODM04020.1"/>
    </source>
</evidence>
<gene>
    <name evidence="2" type="ORF">BEI61_04823</name>
</gene>
<dbReference type="AlphaFoldDB" id="A0A1E3A5J3"/>
<feature type="transmembrane region" description="Helical" evidence="1">
    <location>
        <begin position="54"/>
        <end position="73"/>
    </location>
</feature>
<sequence>MMKKRMTERKKGWLILSLSLDAFAGLGLEVLLAFWLEPMIYGRTMEQWNTWQSVLHWCITCIIWGSVAGYLLWSADRNYGLKLIKRDGDGTDSLRSVKLWQWGLVIAGSACKIITSVMDWGGFKVYMEWKSRGPLLFLFQYIYYMFETALFTLILVFAQIAFETWFKNRKIPYGGIILGLTWGLAHIFTKGSLAIGLEGVVIGLLFGSLYLLLNRNLKWTYVLLFLLFVL</sequence>
<feature type="transmembrane region" description="Helical" evidence="1">
    <location>
        <begin position="171"/>
        <end position="188"/>
    </location>
</feature>
<feature type="transmembrane region" description="Helical" evidence="1">
    <location>
        <begin position="12"/>
        <end position="34"/>
    </location>
</feature>
<dbReference type="PATRIC" id="fig|1432052.4.peg.5356"/>
<comment type="caution">
    <text evidence="2">The sequence shown here is derived from an EMBL/GenBank/DDBJ whole genome shotgun (WGS) entry which is preliminary data.</text>
</comment>
<name>A0A1E3A5J3_9FIRM</name>
<dbReference type="EMBL" id="MCGH01000003">
    <property type="protein sequence ID" value="ODM04020.1"/>
    <property type="molecule type" value="Genomic_DNA"/>
</dbReference>
<evidence type="ECO:0000256" key="1">
    <source>
        <dbReference type="SAM" id="Phobius"/>
    </source>
</evidence>
<protein>
    <recommendedName>
        <fullName evidence="4">CPBP family intramembrane metalloprotease</fullName>
    </recommendedName>
</protein>
<dbReference type="Proteomes" id="UP000094067">
    <property type="component" value="Unassembled WGS sequence"/>
</dbReference>
<organism evidence="2 3">
    <name type="scientific">Eisenbergiella tayi</name>
    <dbReference type="NCBI Taxonomy" id="1432052"/>
    <lineage>
        <taxon>Bacteria</taxon>
        <taxon>Bacillati</taxon>
        <taxon>Bacillota</taxon>
        <taxon>Clostridia</taxon>
        <taxon>Lachnospirales</taxon>
        <taxon>Lachnospiraceae</taxon>
        <taxon>Eisenbergiella</taxon>
    </lineage>
</organism>
<feature type="transmembrane region" description="Helical" evidence="1">
    <location>
        <begin position="141"/>
        <end position="162"/>
    </location>
</feature>
<keyword evidence="1" id="KW-1133">Transmembrane helix</keyword>
<evidence type="ECO:0000313" key="3">
    <source>
        <dbReference type="Proteomes" id="UP000094067"/>
    </source>
</evidence>
<dbReference type="RefSeq" id="WP_069154295.1">
    <property type="nucleotide sequence ID" value="NZ_MCGH01000003.1"/>
</dbReference>
<accession>A0A1E3A5J3</accession>
<feature type="transmembrane region" description="Helical" evidence="1">
    <location>
        <begin position="102"/>
        <end position="121"/>
    </location>
</feature>
<keyword evidence="1" id="KW-0472">Membrane</keyword>
<reference evidence="2 3" key="1">
    <citation type="submission" date="2016-07" db="EMBL/GenBank/DDBJ databases">
        <title>Characterization of isolates of Eisenbergiella tayi derived from blood cultures, using whole genome sequencing.</title>
        <authorList>
            <person name="Burdz T."/>
            <person name="Wiebe D."/>
            <person name="Huynh C."/>
            <person name="Bernard K."/>
        </authorList>
    </citation>
    <scope>NUCLEOTIDE SEQUENCE [LARGE SCALE GENOMIC DNA]</scope>
    <source>
        <strain evidence="2 3">NML 110608</strain>
    </source>
</reference>
<evidence type="ECO:0008006" key="4">
    <source>
        <dbReference type="Google" id="ProtNLM"/>
    </source>
</evidence>
<keyword evidence="1" id="KW-0812">Transmembrane</keyword>
<feature type="transmembrane region" description="Helical" evidence="1">
    <location>
        <begin position="194"/>
        <end position="213"/>
    </location>
</feature>